<protein>
    <recommendedName>
        <fullName evidence="3">Protein QmcA</fullName>
    </recommendedName>
</protein>
<evidence type="ECO:0000256" key="2">
    <source>
        <dbReference type="ARBA" id="ARBA00008164"/>
    </source>
</evidence>
<dbReference type="GO" id="GO:0006508">
    <property type="term" value="P:proteolysis"/>
    <property type="evidence" value="ECO:0007669"/>
    <property type="project" value="UniProtKB-KW"/>
</dbReference>
<dbReference type="Pfam" id="PF01145">
    <property type="entry name" value="Band_7"/>
    <property type="match status" value="1"/>
</dbReference>
<sequence>MEVAILVILGFLIVLLFMGVKQVKQGFQYNIERFGKFKRSLSPGLHWITPLIETVGAKVNVMEQVLDIPEQSIISQDNATVTIDAVCFYQVINSAKASYEVNDLTRAMQNLVMTNIRTVLGSMDLDAMLSKRDQINARILTIVDEATNPWGVKVTRIEIKDILPPRDLVDAMAQQMKAERIKRAHILEAEGEKQSSILRAEGQKEAEIRRAEGDRQAAFLEAEARERAAEAEAKATHMVSQAIAKGDLNAINYFVAQKYVEAMAEFARSPNEKLVFMPMEASSLIGSIGGIAELAKNAFQKS</sequence>
<evidence type="ECO:0000313" key="9">
    <source>
        <dbReference type="Proteomes" id="UP000245790"/>
    </source>
</evidence>
<comment type="subcellular location">
    <subcellularLocation>
        <location evidence="1">Membrane</location>
        <topology evidence="1">Single-pass membrane protein</topology>
    </subcellularLocation>
</comment>
<accession>A0A316FXB6</accession>
<comment type="similarity">
    <text evidence="2">Belongs to the band 7/mec-2 family.</text>
</comment>
<keyword evidence="9" id="KW-1185">Reference proteome</keyword>
<evidence type="ECO:0000256" key="5">
    <source>
        <dbReference type="ARBA" id="ARBA00022989"/>
    </source>
</evidence>
<dbReference type="OrthoDB" id="9809197at2"/>
<dbReference type="GO" id="GO:0098552">
    <property type="term" value="C:side of membrane"/>
    <property type="evidence" value="ECO:0007669"/>
    <property type="project" value="UniProtKB-ARBA"/>
</dbReference>
<dbReference type="InterPro" id="IPR001107">
    <property type="entry name" value="Band_7"/>
</dbReference>
<keyword evidence="8" id="KW-0378">Hydrolase</keyword>
<evidence type="ECO:0000313" key="8">
    <source>
        <dbReference type="EMBL" id="PWK53023.1"/>
    </source>
</evidence>
<dbReference type="PANTHER" id="PTHR43327">
    <property type="entry name" value="STOMATIN-LIKE PROTEIN 2, MITOCHONDRIAL"/>
    <property type="match status" value="1"/>
</dbReference>
<dbReference type="InterPro" id="IPR001972">
    <property type="entry name" value="Stomatin_HflK_fam"/>
</dbReference>
<dbReference type="Proteomes" id="UP000245790">
    <property type="component" value="Unassembled WGS sequence"/>
</dbReference>
<dbReference type="InterPro" id="IPR050710">
    <property type="entry name" value="Band7/mec-2_domain"/>
</dbReference>
<dbReference type="Gene3D" id="3.30.479.30">
    <property type="entry name" value="Band 7 domain"/>
    <property type="match status" value="1"/>
</dbReference>
<dbReference type="AlphaFoldDB" id="A0A316FXB6"/>
<name>A0A316FXB6_9GAMM</name>
<dbReference type="PANTHER" id="PTHR43327:SF10">
    <property type="entry name" value="STOMATIN-LIKE PROTEIN 2, MITOCHONDRIAL"/>
    <property type="match status" value="1"/>
</dbReference>
<keyword evidence="4" id="KW-0812">Transmembrane</keyword>
<dbReference type="InterPro" id="IPR018080">
    <property type="entry name" value="Band_7/stomatin-like_CS"/>
</dbReference>
<feature type="domain" description="Band 7" evidence="7">
    <location>
        <begin position="18"/>
        <end position="176"/>
    </location>
</feature>
<keyword evidence="6" id="KW-0472">Membrane</keyword>
<dbReference type="SMART" id="SM00244">
    <property type="entry name" value="PHB"/>
    <property type="match status" value="1"/>
</dbReference>
<evidence type="ECO:0000256" key="6">
    <source>
        <dbReference type="ARBA" id="ARBA00023136"/>
    </source>
</evidence>
<dbReference type="InterPro" id="IPR036013">
    <property type="entry name" value="Band_7/SPFH_dom_sf"/>
</dbReference>
<keyword evidence="8" id="KW-0645">Protease</keyword>
<dbReference type="GO" id="GO:0005886">
    <property type="term" value="C:plasma membrane"/>
    <property type="evidence" value="ECO:0007669"/>
    <property type="project" value="UniProtKB-ARBA"/>
</dbReference>
<keyword evidence="5" id="KW-1133">Transmembrane helix</keyword>
<dbReference type="CDD" id="cd08829">
    <property type="entry name" value="SPFH_paraslipin"/>
    <property type="match status" value="1"/>
</dbReference>
<evidence type="ECO:0000256" key="1">
    <source>
        <dbReference type="ARBA" id="ARBA00004167"/>
    </source>
</evidence>
<evidence type="ECO:0000259" key="7">
    <source>
        <dbReference type="SMART" id="SM00244"/>
    </source>
</evidence>
<dbReference type="PROSITE" id="PS01270">
    <property type="entry name" value="BAND_7"/>
    <property type="match status" value="1"/>
</dbReference>
<dbReference type="GO" id="GO:0008233">
    <property type="term" value="F:peptidase activity"/>
    <property type="evidence" value="ECO:0007669"/>
    <property type="project" value="UniProtKB-KW"/>
</dbReference>
<dbReference type="RefSeq" id="WP_109762994.1">
    <property type="nucleotide sequence ID" value="NZ_QGGU01000004.1"/>
</dbReference>
<dbReference type="SUPFAM" id="SSF117892">
    <property type="entry name" value="Band 7/SPFH domain"/>
    <property type="match status" value="1"/>
</dbReference>
<dbReference type="PRINTS" id="PR00721">
    <property type="entry name" value="STOMATIN"/>
</dbReference>
<reference evidence="8 9" key="1">
    <citation type="submission" date="2018-05" db="EMBL/GenBank/DDBJ databases">
        <title>Genomic Encyclopedia of Type Strains, Phase IV (KMG-IV): sequencing the most valuable type-strain genomes for metagenomic binning, comparative biology and taxonomic classification.</title>
        <authorList>
            <person name="Goeker M."/>
        </authorList>
    </citation>
    <scope>NUCLEOTIDE SEQUENCE [LARGE SCALE GENOMIC DNA]</scope>
    <source>
        <strain evidence="8 9">DSM 25350</strain>
    </source>
</reference>
<evidence type="ECO:0000256" key="3">
    <source>
        <dbReference type="ARBA" id="ARBA00017055"/>
    </source>
</evidence>
<dbReference type="FunFam" id="3.30.479.30:FF:000004">
    <property type="entry name" value="Putative membrane protease family, stomatin"/>
    <property type="match status" value="1"/>
</dbReference>
<comment type="caution">
    <text evidence="8">The sequence shown here is derived from an EMBL/GenBank/DDBJ whole genome shotgun (WGS) entry which is preliminary data.</text>
</comment>
<organism evidence="8 9">
    <name type="scientific">Pleionea mediterranea</name>
    <dbReference type="NCBI Taxonomy" id="523701"/>
    <lineage>
        <taxon>Bacteria</taxon>
        <taxon>Pseudomonadati</taxon>
        <taxon>Pseudomonadota</taxon>
        <taxon>Gammaproteobacteria</taxon>
        <taxon>Oceanospirillales</taxon>
        <taxon>Pleioneaceae</taxon>
        <taxon>Pleionea</taxon>
    </lineage>
</organism>
<proteinExistence type="inferred from homology"/>
<gene>
    <name evidence="8" type="ORF">C8D97_104241</name>
</gene>
<dbReference type="EMBL" id="QGGU01000004">
    <property type="protein sequence ID" value="PWK53023.1"/>
    <property type="molecule type" value="Genomic_DNA"/>
</dbReference>
<evidence type="ECO:0000256" key="4">
    <source>
        <dbReference type="ARBA" id="ARBA00022692"/>
    </source>
</evidence>